<dbReference type="GO" id="GO:0019700">
    <property type="term" value="P:organic phosphonate catabolic process"/>
    <property type="evidence" value="ECO:0007669"/>
    <property type="project" value="UniProtKB-UniRule"/>
</dbReference>
<feature type="binding site" evidence="8">
    <location>
        <position position="368"/>
    </location>
    <ligand>
        <name>substrate</name>
    </ligand>
</feature>
<evidence type="ECO:0000256" key="3">
    <source>
        <dbReference type="ARBA" id="ARBA00022679"/>
    </source>
</evidence>
<dbReference type="GO" id="GO:0047304">
    <property type="term" value="F:2-aminoethylphosphonate-pyruvate transaminase activity"/>
    <property type="evidence" value="ECO:0007669"/>
    <property type="project" value="UniProtKB-UniRule"/>
</dbReference>
<dbReference type="PANTHER" id="PTHR42778">
    <property type="entry name" value="2-AMINOETHYLPHOSPHONATE--PYRUVATE TRANSAMINASE"/>
    <property type="match status" value="1"/>
</dbReference>
<keyword evidence="2 7" id="KW-0032">Aminotransferase</keyword>
<accession>A0A5Q4YT82</accession>
<feature type="modified residue" description="N6-(pyridoxal phosphate)lysine" evidence="7 9">
    <location>
        <position position="223"/>
    </location>
</feature>
<keyword evidence="3 7" id="KW-0808">Transferase</keyword>
<organism evidence="11 12">
    <name type="scientific">Paraburkholderia dioscoreae</name>
    <dbReference type="NCBI Taxonomy" id="2604047"/>
    <lineage>
        <taxon>Bacteria</taxon>
        <taxon>Pseudomonadati</taxon>
        <taxon>Pseudomonadota</taxon>
        <taxon>Betaproteobacteria</taxon>
        <taxon>Burkholderiales</taxon>
        <taxon>Burkholderiaceae</taxon>
        <taxon>Paraburkholderia</taxon>
    </lineage>
</organism>
<evidence type="ECO:0000256" key="2">
    <source>
        <dbReference type="ARBA" id="ARBA00022576"/>
    </source>
</evidence>
<comment type="catalytic activity">
    <reaction evidence="6 7">
        <text>(2-aminoethyl)phosphonate + pyruvate = phosphonoacetaldehyde + L-alanine</text>
        <dbReference type="Rhea" id="RHEA:17021"/>
        <dbReference type="ChEBI" id="CHEBI:15361"/>
        <dbReference type="ChEBI" id="CHEBI:57418"/>
        <dbReference type="ChEBI" id="CHEBI:57972"/>
        <dbReference type="ChEBI" id="CHEBI:58383"/>
        <dbReference type="EC" id="2.6.1.37"/>
    </reaction>
</comment>
<dbReference type="InterPro" id="IPR015422">
    <property type="entry name" value="PyrdxlP-dep_Trfase_small"/>
</dbReference>
<protein>
    <recommendedName>
        <fullName evidence="7">2-aminoethylphosphonate--pyruvate transaminase</fullName>
        <ecNumber evidence="7">2.6.1.37</ecNumber>
    </recommendedName>
    <alternativeName>
        <fullName evidence="7">2-aminoethylphosphonate aminotransferase</fullName>
    </alternativeName>
    <alternativeName>
        <fullName evidence="7">AEP transaminase</fullName>
        <shortName evidence="7">AEPT</shortName>
    </alternativeName>
</protein>
<evidence type="ECO:0000256" key="4">
    <source>
        <dbReference type="ARBA" id="ARBA00022898"/>
    </source>
</evidence>
<evidence type="ECO:0000313" key="11">
    <source>
        <dbReference type="EMBL" id="VVD28679.1"/>
    </source>
</evidence>
<comment type="similarity">
    <text evidence="7">Belongs to the class-V pyridoxal-phosphate-dependent aminotransferase family. PhnW subfamily.</text>
</comment>
<sequence>MPEMPNMDSVTDRSRAVSAAGSAVLTCAKPPGGEPYLLTPGPLTTALSTKEAMLRDWGSWDGDFRAMTALLRSSLLEIAGDTAGEYDCVPLQGSGSYCVEAMLGSLIPRDARALVLANGAYGKRIATTLGYLGRACTVLDKGDYLPPRGAEIERMLDADSRITHVVAVHCETSSGILNPLEEIAAATAKKGRKLLIDSMSAFGAVPLDVREIACEAFVSSANKCIEGVPGFGFVIARKRALQEAKGRSHSLALDVYDQWDVMNRTGQWRFTPPTHTVAAFIEALRLHKLEGGQAGRLARYANNRDVLVAGMRELGFEPLLNARWRSPIIVTFFAPAHPSFRFETFYELMKQQGFIIYPGKLTVVDSFRIGCIGQVDEHVMRRVVEACASSLRTMNVAHAAPPAAALEERKTLAEAA</sequence>
<comment type="cofactor">
    <cofactor evidence="1 7 9">
        <name>pyridoxal 5'-phosphate</name>
        <dbReference type="ChEBI" id="CHEBI:597326"/>
    </cofactor>
</comment>
<dbReference type="KEGG" id="pdio:PDMSB3_2223"/>
<dbReference type="NCBIfam" id="TIGR03301">
    <property type="entry name" value="PhnW-AepZ"/>
    <property type="match status" value="1"/>
</dbReference>
<proteinExistence type="inferred from homology"/>
<dbReference type="InterPro" id="IPR015424">
    <property type="entry name" value="PyrdxlP-dep_Trfase"/>
</dbReference>
<reference evidence="11 12" key="1">
    <citation type="submission" date="2019-08" db="EMBL/GenBank/DDBJ databases">
        <authorList>
            <person name="Herpell B J."/>
        </authorList>
    </citation>
    <scope>NUCLEOTIDE SEQUENCE [LARGE SCALE GENOMIC DNA]</scope>
    <source>
        <strain evidence="12">Msb3</strain>
    </source>
</reference>
<evidence type="ECO:0000256" key="9">
    <source>
        <dbReference type="PIRSR" id="PIRSR000524-50"/>
    </source>
</evidence>
<dbReference type="HAMAP" id="MF_01376">
    <property type="entry name" value="PhnW_aminotrans_5"/>
    <property type="match status" value="1"/>
</dbReference>
<name>A0A5Q4YT82_9BURK</name>
<keyword evidence="4 7" id="KW-0663">Pyridoxal phosphate</keyword>
<dbReference type="Proteomes" id="UP000325811">
    <property type="component" value="Chromosome I"/>
</dbReference>
<dbReference type="PIRSF" id="PIRSF000524">
    <property type="entry name" value="SPT"/>
    <property type="match status" value="1"/>
</dbReference>
<dbReference type="Gene3D" id="3.90.1150.10">
    <property type="entry name" value="Aspartate Aminotransferase, domain 1"/>
    <property type="match status" value="1"/>
</dbReference>
<dbReference type="EMBL" id="LR699553">
    <property type="protein sequence ID" value="VVD28679.1"/>
    <property type="molecule type" value="Genomic_DNA"/>
</dbReference>
<evidence type="ECO:0000256" key="6">
    <source>
        <dbReference type="ARBA" id="ARBA00049460"/>
    </source>
</evidence>
<gene>
    <name evidence="7 11" type="primary">phnW</name>
    <name evidence="11" type="ORF">PDMSB3_2223</name>
</gene>
<dbReference type="SUPFAM" id="SSF53383">
    <property type="entry name" value="PLP-dependent transferases"/>
    <property type="match status" value="1"/>
</dbReference>
<feature type="domain" description="Aminotransferase class V" evidence="10">
    <location>
        <begin position="151"/>
        <end position="327"/>
    </location>
</feature>
<dbReference type="Gene3D" id="3.40.640.10">
    <property type="entry name" value="Type I PLP-dependent aspartate aminotransferase-like (Major domain)"/>
    <property type="match status" value="1"/>
</dbReference>
<keyword evidence="5 7" id="KW-0670">Pyruvate</keyword>
<dbReference type="NCBIfam" id="TIGR02326">
    <property type="entry name" value="transamin_PhnW"/>
    <property type="match status" value="1"/>
</dbReference>
<evidence type="ECO:0000256" key="8">
    <source>
        <dbReference type="PIRSR" id="PIRSR000524-1"/>
    </source>
</evidence>
<dbReference type="PANTHER" id="PTHR42778:SF1">
    <property type="entry name" value="2-AMINOETHYLPHOSPHONATE--PYRUVATE TRANSAMINASE"/>
    <property type="match status" value="1"/>
</dbReference>
<dbReference type="AlphaFoldDB" id="A0A5Q4YT82"/>
<evidence type="ECO:0000256" key="1">
    <source>
        <dbReference type="ARBA" id="ARBA00001933"/>
    </source>
</evidence>
<evidence type="ECO:0000313" key="12">
    <source>
        <dbReference type="Proteomes" id="UP000325811"/>
    </source>
</evidence>
<dbReference type="EC" id="2.6.1.37" evidence="7"/>
<dbReference type="InterPro" id="IPR000192">
    <property type="entry name" value="Aminotrans_V_dom"/>
</dbReference>
<dbReference type="Pfam" id="PF00266">
    <property type="entry name" value="Aminotran_5"/>
    <property type="match status" value="1"/>
</dbReference>
<evidence type="ECO:0000259" key="10">
    <source>
        <dbReference type="Pfam" id="PF00266"/>
    </source>
</evidence>
<evidence type="ECO:0000256" key="7">
    <source>
        <dbReference type="HAMAP-Rule" id="MF_01376"/>
    </source>
</evidence>
<evidence type="ECO:0000256" key="5">
    <source>
        <dbReference type="ARBA" id="ARBA00023317"/>
    </source>
</evidence>
<dbReference type="NCBIfam" id="NF010006">
    <property type="entry name" value="PRK13479.1"/>
    <property type="match status" value="1"/>
</dbReference>
<comment type="function">
    <text evidence="7">Involved in phosphonate degradation.</text>
</comment>
<dbReference type="InterPro" id="IPR015421">
    <property type="entry name" value="PyrdxlP-dep_Trfase_major"/>
</dbReference>
<dbReference type="InterPro" id="IPR012703">
    <property type="entry name" value="NH2EtPonate_pyrv_transaminase"/>
</dbReference>
<keyword evidence="12" id="KW-1185">Reference proteome</keyword>
<comment type="subunit">
    <text evidence="7">Homodimer.</text>
</comment>
<dbReference type="InterPro" id="IPR024169">
    <property type="entry name" value="SP_NH2Trfase/AEP_transaminase"/>
</dbReference>